<sequence>NTCAGVDTGYKDESIVVQAQASSRPLCAVTPIVSSALMGEGKLSSKILNSQNLTREILPRHHSDQLHRHLQSHPWAISCFRPNDSGSPNSFNKRGAKAQICSLLLPNLMSRKSME</sequence>
<dbReference type="EMBL" id="JADNRY010000499">
    <property type="protein sequence ID" value="KAF9046999.1"/>
    <property type="molecule type" value="Genomic_DNA"/>
</dbReference>
<name>A0A9P5TVR2_9AGAR</name>
<dbReference type="OrthoDB" id="370884at2759"/>
<dbReference type="Proteomes" id="UP000772434">
    <property type="component" value="Unassembled WGS sequence"/>
</dbReference>
<accession>A0A9P5TVR2</accession>
<keyword evidence="2" id="KW-1185">Reference proteome</keyword>
<dbReference type="AlphaFoldDB" id="A0A9P5TVR2"/>
<proteinExistence type="predicted"/>
<organism evidence="1 2">
    <name type="scientific">Rhodocollybia butyracea</name>
    <dbReference type="NCBI Taxonomy" id="206335"/>
    <lineage>
        <taxon>Eukaryota</taxon>
        <taxon>Fungi</taxon>
        <taxon>Dikarya</taxon>
        <taxon>Basidiomycota</taxon>
        <taxon>Agaricomycotina</taxon>
        <taxon>Agaricomycetes</taxon>
        <taxon>Agaricomycetidae</taxon>
        <taxon>Agaricales</taxon>
        <taxon>Marasmiineae</taxon>
        <taxon>Omphalotaceae</taxon>
        <taxon>Rhodocollybia</taxon>
    </lineage>
</organism>
<feature type="non-terminal residue" evidence="1">
    <location>
        <position position="1"/>
    </location>
</feature>
<protein>
    <submittedName>
        <fullName evidence="1">Uncharacterized protein</fullName>
    </submittedName>
</protein>
<gene>
    <name evidence="1" type="ORF">BDP27DRAFT_1517553</name>
</gene>
<evidence type="ECO:0000313" key="2">
    <source>
        <dbReference type="Proteomes" id="UP000772434"/>
    </source>
</evidence>
<reference evidence="1" key="1">
    <citation type="submission" date="2020-11" db="EMBL/GenBank/DDBJ databases">
        <authorList>
            <consortium name="DOE Joint Genome Institute"/>
            <person name="Ahrendt S."/>
            <person name="Riley R."/>
            <person name="Andreopoulos W."/>
            <person name="Labutti K."/>
            <person name="Pangilinan J."/>
            <person name="Ruiz-Duenas F.J."/>
            <person name="Barrasa J.M."/>
            <person name="Sanchez-Garcia M."/>
            <person name="Camarero S."/>
            <person name="Miyauchi S."/>
            <person name="Serrano A."/>
            <person name="Linde D."/>
            <person name="Babiker R."/>
            <person name="Drula E."/>
            <person name="Ayuso-Fernandez I."/>
            <person name="Pacheco R."/>
            <person name="Padilla G."/>
            <person name="Ferreira P."/>
            <person name="Barriuso J."/>
            <person name="Kellner H."/>
            <person name="Castanera R."/>
            <person name="Alfaro M."/>
            <person name="Ramirez L."/>
            <person name="Pisabarro A.G."/>
            <person name="Kuo A."/>
            <person name="Tritt A."/>
            <person name="Lipzen A."/>
            <person name="He G."/>
            <person name="Yan M."/>
            <person name="Ng V."/>
            <person name="Cullen D."/>
            <person name="Martin F."/>
            <person name="Rosso M.-N."/>
            <person name="Henrissat B."/>
            <person name="Hibbett D."/>
            <person name="Martinez A.T."/>
            <person name="Grigoriev I.V."/>
        </authorList>
    </citation>
    <scope>NUCLEOTIDE SEQUENCE</scope>
    <source>
        <strain evidence="1">AH 40177</strain>
    </source>
</reference>
<comment type="caution">
    <text evidence="1">The sequence shown here is derived from an EMBL/GenBank/DDBJ whole genome shotgun (WGS) entry which is preliminary data.</text>
</comment>
<evidence type="ECO:0000313" key="1">
    <source>
        <dbReference type="EMBL" id="KAF9046999.1"/>
    </source>
</evidence>